<evidence type="ECO:0000313" key="14">
    <source>
        <dbReference type="Proteomes" id="UP001156102"/>
    </source>
</evidence>
<accession>A0AA42BTM1</accession>
<dbReference type="InterPro" id="IPR001736">
    <property type="entry name" value="PLipase_D/transphosphatidylase"/>
</dbReference>
<feature type="domain" description="PLD phosphodiesterase" evidence="12">
    <location>
        <begin position="316"/>
        <end position="343"/>
    </location>
</feature>
<comment type="caution">
    <text evidence="13">The sequence shown here is derived from an EMBL/GenBank/DDBJ whole genome shotgun (WGS) entry which is preliminary data.</text>
</comment>
<keyword evidence="6 11" id="KW-1133">Transmembrane helix</keyword>
<sequence length="400" mass="46678">MDIIKKWLRRSFLFTILLSVLLTWMHYDVKLGKRAYTREHPLQTTPLYEGDFQLYTTGKDLYDALLQDVTEAKSRIYIHFFIIRNDEIGKCFLQLLQQKASEGVEVKLSADLLGGFKLTKDTIRSLENSGVSFTYSRRTRLPHFFYSLQRRNHRRLIAIDSHISYIGGFNIGDEYLGKNKKLGRWRDYHIRVTGNGTAEVEQQFLRDWQEDNGERVTMKKPPVSGGTAYQYVYSSGSGLEREMVKWVDSAKQSLTIATPYFVPPPYLLVALHRALKRGVQVRILVTKTTDAWFTQPPSYPLLEKLQRSGAAVYQYTNGFFHGKVILIDGRFADIGTTNWDQRSILLNDESNCLIYDRAFIKQVRDSLQQDFQQAERFTSGELPFWQRFMRDTPQWIQLYL</sequence>
<dbReference type="PROSITE" id="PS50035">
    <property type="entry name" value="PLD"/>
    <property type="match status" value="2"/>
</dbReference>
<keyword evidence="4 11" id="KW-0812">Transmembrane</keyword>
<keyword evidence="2" id="KW-0444">Lipid biosynthesis</keyword>
<dbReference type="SUPFAM" id="SSF56024">
    <property type="entry name" value="Phospholipase D/nuclease"/>
    <property type="match status" value="2"/>
</dbReference>
<keyword evidence="1" id="KW-1003">Cell membrane</keyword>
<evidence type="ECO:0000256" key="8">
    <source>
        <dbReference type="ARBA" id="ARBA00023136"/>
    </source>
</evidence>
<evidence type="ECO:0000256" key="10">
    <source>
        <dbReference type="ARBA" id="ARBA00023264"/>
    </source>
</evidence>
<dbReference type="EMBL" id="JANCLT010000007">
    <property type="protein sequence ID" value="MCP8969628.1"/>
    <property type="molecule type" value="Genomic_DNA"/>
</dbReference>
<evidence type="ECO:0000256" key="3">
    <source>
        <dbReference type="ARBA" id="ARBA00022679"/>
    </source>
</evidence>
<dbReference type="SMART" id="SM00155">
    <property type="entry name" value="PLDc"/>
    <property type="match status" value="2"/>
</dbReference>
<keyword evidence="5" id="KW-0677">Repeat</keyword>
<name>A0AA42BTM1_9BACI</name>
<evidence type="ECO:0000256" key="11">
    <source>
        <dbReference type="SAM" id="Phobius"/>
    </source>
</evidence>
<proteinExistence type="predicted"/>
<dbReference type="GO" id="GO:0030572">
    <property type="term" value="F:phosphatidyltransferase activity"/>
    <property type="evidence" value="ECO:0007669"/>
    <property type="project" value="UniProtKB-ARBA"/>
</dbReference>
<dbReference type="GO" id="GO:0032049">
    <property type="term" value="P:cardiolipin biosynthetic process"/>
    <property type="evidence" value="ECO:0007669"/>
    <property type="project" value="UniProtKB-ARBA"/>
</dbReference>
<gene>
    <name evidence="13" type="ORF">NK662_13930</name>
</gene>
<keyword evidence="10" id="KW-1208">Phospholipid metabolism</keyword>
<dbReference type="Pfam" id="PF13091">
    <property type="entry name" value="PLDc_2"/>
    <property type="match status" value="2"/>
</dbReference>
<feature type="domain" description="PLD phosphodiesterase" evidence="12">
    <location>
        <begin position="148"/>
        <end position="175"/>
    </location>
</feature>
<evidence type="ECO:0000313" key="13">
    <source>
        <dbReference type="EMBL" id="MCP8969628.1"/>
    </source>
</evidence>
<dbReference type="PANTHER" id="PTHR21248:SF7">
    <property type="entry name" value="MINOR CARDIOLIPIN SYNTHASE CLSB"/>
    <property type="match status" value="1"/>
</dbReference>
<keyword evidence="3" id="KW-0808">Transferase</keyword>
<dbReference type="PANTHER" id="PTHR21248">
    <property type="entry name" value="CARDIOLIPIN SYNTHASE"/>
    <property type="match status" value="1"/>
</dbReference>
<dbReference type="AlphaFoldDB" id="A0AA42BTM1"/>
<evidence type="ECO:0000256" key="9">
    <source>
        <dbReference type="ARBA" id="ARBA00023209"/>
    </source>
</evidence>
<dbReference type="CDD" id="cd09110">
    <property type="entry name" value="PLDc_CLS_1"/>
    <property type="match status" value="1"/>
</dbReference>
<dbReference type="FunFam" id="3.30.870.10:FF:000014">
    <property type="entry name" value="Cardiolipin synthase"/>
    <property type="match status" value="1"/>
</dbReference>
<evidence type="ECO:0000256" key="1">
    <source>
        <dbReference type="ARBA" id="ARBA00022475"/>
    </source>
</evidence>
<keyword evidence="9" id="KW-0594">Phospholipid biosynthesis</keyword>
<evidence type="ECO:0000256" key="4">
    <source>
        <dbReference type="ARBA" id="ARBA00022692"/>
    </source>
</evidence>
<evidence type="ECO:0000259" key="12">
    <source>
        <dbReference type="PROSITE" id="PS50035"/>
    </source>
</evidence>
<evidence type="ECO:0000256" key="2">
    <source>
        <dbReference type="ARBA" id="ARBA00022516"/>
    </source>
</evidence>
<dbReference type="CDD" id="cd09112">
    <property type="entry name" value="PLDc_CLS_2"/>
    <property type="match status" value="1"/>
</dbReference>
<dbReference type="InterPro" id="IPR025202">
    <property type="entry name" value="PLD-like_dom"/>
</dbReference>
<keyword evidence="14" id="KW-1185">Reference proteome</keyword>
<protein>
    <submittedName>
        <fullName evidence="13">Phospholipase D-like domain-containing protein</fullName>
    </submittedName>
</protein>
<dbReference type="Proteomes" id="UP001156102">
    <property type="component" value="Unassembled WGS sequence"/>
</dbReference>
<dbReference type="Gene3D" id="3.30.870.10">
    <property type="entry name" value="Endonuclease Chain A"/>
    <property type="match status" value="2"/>
</dbReference>
<keyword evidence="7" id="KW-0443">Lipid metabolism</keyword>
<organism evidence="13 14">
    <name type="scientific">Ectobacillus ponti</name>
    <dbReference type="NCBI Taxonomy" id="2961894"/>
    <lineage>
        <taxon>Bacteria</taxon>
        <taxon>Bacillati</taxon>
        <taxon>Bacillota</taxon>
        <taxon>Bacilli</taxon>
        <taxon>Bacillales</taxon>
        <taxon>Bacillaceae</taxon>
        <taxon>Ectobacillus</taxon>
    </lineage>
</organism>
<evidence type="ECO:0000256" key="5">
    <source>
        <dbReference type="ARBA" id="ARBA00022737"/>
    </source>
</evidence>
<dbReference type="RefSeq" id="WP_254759550.1">
    <property type="nucleotide sequence ID" value="NZ_JANCLT010000007.1"/>
</dbReference>
<keyword evidence="8 11" id="KW-0472">Membrane</keyword>
<feature type="transmembrane region" description="Helical" evidence="11">
    <location>
        <begin position="7"/>
        <end position="27"/>
    </location>
</feature>
<evidence type="ECO:0000256" key="7">
    <source>
        <dbReference type="ARBA" id="ARBA00023098"/>
    </source>
</evidence>
<reference evidence="13" key="1">
    <citation type="submission" date="2022-07" db="EMBL/GenBank/DDBJ databases">
        <authorList>
            <person name="Li W.-J."/>
            <person name="Deng Q.-Q."/>
        </authorList>
    </citation>
    <scope>NUCLEOTIDE SEQUENCE</scope>
    <source>
        <strain evidence="13">SYSU M60031</strain>
    </source>
</reference>
<evidence type="ECO:0000256" key="6">
    <source>
        <dbReference type="ARBA" id="ARBA00022989"/>
    </source>
</evidence>